<dbReference type="PANTHER" id="PTHR24305:SF112">
    <property type="entry name" value="L-ORNITHINE-N5-MONOOXYGENASE (EUROFUNG)"/>
    <property type="match status" value="1"/>
</dbReference>
<feature type="transmembrane region" description="Helical" evidence="13">
    <location>
        <begin position="65"/>
        <end position="83"/>
    </location>
</feature>
<comment type="subcellular location">
    <subcellularLocation>
        <location evidence="2">Membrane</location>
    </subcellularLocation>
</comment>
<keyword evidence="6 12" id="KW-0479">Metal-binding</keyword>
<evidence type="ECO:0000313" key="15">
    <source>
        <dbReference type="Proteomes" id="UP000054771"/>
    </source>
</evidence>
<dbReference type="GO" id="GO:1902181">
    <property type="term" value="P:verruculogen biosynthetic process"/>
    <property type="evidence" value="ECO:0007669"/>
    <property type="project" value="UniProtKB-ARBA"/>
</dbReference>
<evidence type="ECO:0000256" key="5">
    <source>
        <dbReference type="ARBA" id="ARBA00022692"/>
    </source>
</evidence>
<dbReference type="OrthoDB" id="6692864at2759"/>
<dbReference type="PRINTS" id="PR00465">
    <property type="entry name" value="EP450IV"/>
</dbReference>
<dbReference type="GO" id="GO:0020037">
    <property type="term" value="F:heme binding"/>
    <property type="evidence" value="ECO:0007669"/>
    <property type="project" value="InterPro"/>
</dbReference>
<comment type="similarity">
    <text evidence="3">Belongs to the cytochrome P450 family.</text>
</comment>
<evidence type="ECO:0000256" key="6">
    <source>
        <dbReference type="ARBA" id="ARBA00022723"/>
    </source>
</evidence>
<evidence type="ECO:0000256" key="12">
    <source>
        <dbReference type="PIRSR" id="PIRSR602403-1"/>
    </source>
</evidence>
<evidence type="ECO:0008006" key="16">
    <source>
        <dbReference type="Google" id="ProtNLM"/>
    </source>
</evidence>
<dbReference type="Pfam" id="PF00067">
    <property type="entry name" value="p450"/>
    <property type="match status" value="1"/>
</dbReference>
<dbReference type="InterPro" id="IPR036396">
    <property type="entry name" value="Cyt_P450_sf"/>
</dbReference>
<keyword evidence="5 13" id="KW-0812">Transmembrane</keyword>
<dbReference type="OMA" id="KRIQVYR"/>
<keyword evidence="9 12" id="KW-0408">Iron</keyword>
<dbReference type="GO" id="GO:0016020">
    <property type="term" value="C:membrane"/>
    <property type="evidence" value="ECO:0007669"/>
    <property type="project" value="UniProtKB-SubCell"/>
</dbReference>
<dbReference type="InterPro" id="IPR002403">
    <property type="entry name" value="Cyt_P450_E_grp-IV"/>
</dbReference>
<feature type="transmembrane region" description="Helical" evidence="13">
    <location>
        <begin position="6"/>
        <end position="23"/>
    </location>
</feature>
<comment type="cofactor">
    <cofactor evidence="1 12">
        <name>heme</name>
        <dbReference type="ChEBI" id="CHEBI:30413"/>
    </cofactor>
</comment>
<evidence type="ECO:0000256" key="2">
    <source>
        <dbReference type="ARBA" id="ARBA00004370"/>
    </source>
</evidence>
<dbReference type="PANTHER" id="PTHR24305">
    <property type="entry name" value="CYTOCHROME P450"/>
    <property type="match status" value="1"/>
</dbReference>
<evidence type="ECO:0000256" key="7">
    <source>
        <dbReference type="ARBA" id="ARBA00022989"/>
    </source>
</evidence>
<evidence type="ECO:0000256" key="10">
    <source>
        <dbReference type="ARBA" id="ARBA00023033"/>
    </source>
</evidence>
<evidence type="ECO:0000256" key="8">
    <source>
        <dbReference type="ARBA" id="ARBA00023002"/>
    </source>
</evidence>
<dbReference type="CDD" id="cd11061">
    <property type="entry name" value="CYP67-like"/>
    <property type="match status" value="1"/>
</dbReference>
<organism evidence="14 15">
    <name type="scientific">Aspergillus calidoustus</name>
    <dbReference type="NCBI Taxonomy" id="454130"/>
    <lineage>
        <taxon>Eukaryota</taxon>
        <taxon>Fungi</taxon>
        <taxon>Dikarya</taxon>
        <taxon>Ascomycota</taxon>
        <taxon>Pezizomycotina</taxon>
        <taxon>Eurotiomycetes</taxon>
        <taxon>Eurotiomycetidae</taxon>
        <taxon>Eurotiales</taxon>
        <taxon>Aspergillaceae</taxon>
        <taxon>Aspergillus</taxon>
        <taxon>Aspergillus subgen. Nidulantes</taxon>
    </lineage>
</organism>
<gene>
    <name evidence="14" type="ORF">ASPCAL13993</name>
</gene>
<evidence type="ECO:0000313" key="14">
    <source>
        <dbReference type="EMBL" id="CEL10886.1"/>
    </source>
</evidence>
<keyword evidence="11 13" id="KW-0472">Membrane</keyword>
<dbReference type="AlphaFoldDB" id="A0A0U5GG92"/>
<dbReference type="InterPro" id="IPR001128">
    <property type="entry name" value="Cyt_P450"/>
</dbReference>
<dbReference type="Gene3D" id="1.10.630.10">
    <property type="entry name" value="Cytochrome P450"/>
    <property type="match status" value="1"/>
</dbReference>
<name>A0A0U5GG92_ASPCI</name>
<dbReference type="InterPro" id="IPR050121">
    <property type="entry name" value="Cytochrome_P450_monoxygenase"/>
</dbReference>
<feature type="transmembrane region" description="Helical" evidence="13">
    <location>
        <begin position="35"/>
        <end position="53"/>
    </location>
</feature>
<evidence type="ECO:0000256" key="11">
    <source>
        <dbReference type="ARBA" id="ARBA00023136"/>
    </source>
</evidence>
<keyword evidence="7 13" id="KW-1133">Transmembrane helix</keyword>
<dbReference type="STRING" id="454130.A0A0U5GG92"/>
<keyword evidence="15" id="KW-1185">Reference proteome</keyword>
<reference evidence="15" key="1">
    <citation type="journal article" date="2016" name="Genome Announc.">
        <title>Draft genome sequences of fungus Aspergillus calidoustus.</title>
        <authorList>
            <person name="Horn F."/>
            <person name="Linde J."/>
            <person name="Mattern D.J."/>
            <person name="Walther G."/>
            <person name="Guthke R."/>
            <person name="Scherlach K."/>
            <person name="Martin K."/>
            <person name="Brakhage A.A."/>
            <person name="Petzke L."/>
            <person name="Valiante V."/>
        </authorList>
    </citation>
    <scope>NUCLEOTIDE SEQUENCE [LARGE SCALE GENOMIC DNA]</scope>
    <source>
        <strain evidence="15">SF006504</strain>
    </source>
</reference>
<evidence type="ECO:0000256" key="1">
    <source>
        <dbReference type="ARBA" id="ARBA00001971"/>
    </source>
</evidence>
<dbReference type="PRINTS" id="PR00385">
    <property type="entry name" value="P450"/>
</dbReference>
<dbReference type="Proteomes" id="UP000054771">
    <property type="component" value="Unassembled WGS sequence"/>
</dbReference>
<evidence type="ECO:0000256" key="4">
    <source>
        <dbReference type="ARBA" id="ARBA00022617"/>
    </source>
</evidence>
<dbReference type="EMBL" id="CDMC01000021">
    <property type="protein sequence ID" value="CEL10886.1"/>
    <property type="molecule type" value="Genomic_DNA"/>
</dbReference>
<protein>
    <recommendedName>
        <fullName evidence="16">Cytochrome P450</fullName>
    </recommendedName>
</protein>
<keyword evidence="10" id="KW-0503">Monooxygenase</keyword>
<feature type="binding site" description="axial binding residue" evidence="12">
    <location>
        <position position="494"/>
    </location>
    <ligand>
        <name>heme</name>
        <dbReference type="ChEBI" id="CHEBI:30413"/>
    </ligand>
    <ligandPart>
        <name>Fe</name>
        <dbReference type="ChEBI" id="CHEBI:18248"/>
    </ligandPart>
</feature>
<keyword evidence="4 12" id="KW-0349">Heme</keyword>
<dbReference type="GO" id="GO:0004497">
    <property type="term" value="F:monooxygenase activity"/>
    <property type="evidence" value="ECO:0007669"/>
    <property type="project" value="UniProtKB-KW"/>
</dbReference>
<evidence type="ECO:0000256" key="9">
    <source>
        <dbReference type="ARBA" id="ARBA00023004"/>
    </source>
</evidence>
<keyword evidence="8" id="KW-0560">Oxidoreductase</keyword>
<dbReference type="GO" id="GO:0016705">
    <property type="term" value="F:oxidoreductase activity, acting on paired donors, with incorporation or reduction of molecular oxygen"/>
    <property type="evidence" value="ECO:0007669"/>
    <property type="project" value="InterPro"/>
</dbReference>
<dbReference type="GO" id="GO:0005506">
    <property type="term" value="F:iron ion binding"/>
    <property type="evidence" value="ECO:0007669"/>
    <property type="project" value="InterPro"/>
</dbReference>
<dbReference type="FunFam" id="1.10.630.10:FF:000063">
    <property type="entry name" value="Cytochrome P450 monooxygenase"/>
    <property type="match status" value="1"/>
</dbReference>
<evidence type="ECO:0000256" key="13">
    <source>
        <dbReference type="SAM" id="Phobius"/>
    </source>
</evidence>
<dbReference type="SUPFAM" id="SSF48264">
    <property type="entry name" value="Cytochrome P450"/>
    <property type="match status" value="1"/>
</dbReference>
<proteinExistence type="inferred from homology"/>
<accession>A0A0U5GG92</accession>
<evidence type="ECO:0000256" key="3">
    <source>
        <dbReference type="ARBA" id="ARBA00010617"/>
    </source>
</evidence>
<sequence length="563" mass="63199">MSVTDHSLLLAGVSGVLAHHFYFKLGEHHLYPLRSLLRYIVIITAIALALSLGKSISLYSSMKTTAWMVITHLAGLYISLILYRAYFHPLQHITGPYGAKISGLWFSFRMRRVPAYKLLRDLHARYGPIVRVGPSNVSIIHPQGVAQIYGSRSRCSKSSFYDNGHPMGSLHSYRSRSEHDQRRRVWSTGFSDARLRGYESRIRVYRQKLFDRLVSLSGEDGQPGTIDISTWFNFYSYDVMGDLAFARSFGMLDTQSNHWAIDVLLAGIVPFGYYLPSWVFRCLITVPSLSKDFHRFVDFATQTLVERMNTTVEIPDICASFLAPLKGERPTPDQFSLLMGDAMLVITAGSDTTATSLTSIVCELARHPAQVDKLRAELEPLAADDPSSSEYLHSQIANLPHLNGFINETLRLHPPIPSIIPRDTPSEGITITVDGIKTHIPGGVTVFCPQWVIGRSPESYVEPLSFIPERWYDRPDYIKAPEAYAPFSSGAYSCIGKPLALMNIRTTIARLVMTFDVSFPESESKGEKVDPLNNAKDHFSMGIDSMVVKLVRRDQKENQKKAN</sequence>